<gene>
    <name evidence="2" type="ORF">GE061_000212</name>
</gene>
<feature type="compositionally biased region" description="Basic and acidic residues" evidence="1">
    <location>
        <begin position="96"/>
        <end position="124"/>
    </location>
</feature>
<proteinExistence type="predicted"/>
<feature type="compositionally biased region" description="Polar residues" evidence="1">
    <location>
        <begin position="238"/>
        <end position="247"/>
    </location>
</feature>
<sequence length="635" mass="70083">MVGPHKNDKKGNRRRISSTPYPLRRNVKVARGESSCNTAKKSVPEPRENLRDVEMAVEGSASSQTQVDETEKLDGSREFRGAQGDEMDTEEIPISDEERNQGTKRKWEGSEGEDAGKSGPEEIKNSTKKIILQLEHDVIIELEDEEGEYDVPVVKEASPIPLNVVAENWEENRKMEVTGEREGGKGVLEVQENVTEDSNATSSKLIVIDVPPDSTNVQDPEVETGENESDFFELQALQPIQNGQSQATSSTPTSSTSSETEEPKSDSSHFSSSIKELMTPETNSTSTSEDQDTSKSSTSSPAYTTMQSLEIPLNTGASFLGRSYSFEPPRSLGSEVSFWNKVPNLETVRGESSEYKSDSHKTFEQSETGKYGMNVGDSSAPEKTALRPLTEESGFLSDMEKNTSSPLSVSSTVSENSMKTGEIPKTGFPTATRRMQTREMETLGESSTSKKAETEFPAPNPQAVPSSSKCGSDESKAEPRSGTHGRNPPQTPSTSSSQDEDETLLAVKLFEISLQDMIKNLGPAETAEELAAANITSRPWFHRPIPLGSWVAMQIGSEWYPGTVEDVNFPNITVVLMERGPERHLFYWPESENRQVLHQRYLLSILENPPHLSLNGMLSITDYPFIDFLCHDTWS</sequence>
<organism evidence="2 3">
    <name type="scientific">Apolygus lucorum</name>
    <name type="common">Small green plant bug</name>
    <name type="synonym">Lygocoris lucorum</name>
    <dbReference type="NCBI Taxonomy" id="248454"/>
    <lineage>
        <taxon>Eukaryota</taxon>
        <taxon>Metazoa</taxon>
        <taxon>Ecdysozoa</taxon>
        <taxon>Arthropoda</taxon>
        <taxon>Hexapoda</taxon>
        <taxon>Insecta</taxon>
        <taxon>Pterygota</taxon>
        <taxon>Neoptera</taxon>
        <taxon>Paraneoptera</taxon>
        <taxon>Hemiptera</taxon>
        <taxon>Heteroptera</taxon>
        <taxon>Panheteroptera</taxon>
        <taxon>Cimicomorpha</taxon>
        <taxon>Miridae</taxon>
        <taxon>Mirini</taxon>
        <taxon>Apolygus</taxon>
    </lineage>
</organism>
<feature type="region of interest" description="Disordered" evidence="1">
    <location>
        <begin position="1"/>
        <end position="124"/>
    </location>
</feature>
<feature type="compositionally biased region" description="Acidic residues" evidence="1">
    <location>
        <begin position="220"/>
        <end position="231"/>
    </location>
</feature>
<evidence type="ECO:0000313" key="2">
    <source>
        <dbReference type="EMBL" id="KAF6215877.1"/>
    </source>
</evidence>
<dbReference type="Proteomes" id="UP000466442">
    <property type="component" value="Linkage Group LG1"/>
</dbReference>
<comment type="caution">
    <text evidence="2">The sequence shown here is derived from an EMBL/GenBank/DDBJ whole genome shotgun (WGS) entry which is preliminary data.</text>
</comment>
<feature type="compositionally biased region" description="Basic and acidic residues" evidence="1">
    <location>
        <begin position="349"/>
        <end position="364"/>
    </location>
</feature>
<feature type="compositionally biased region" description="Polar residues" evidence="1">
    <location>
        <begin position="193"/>
        <end position="204"/>
    </location>
</feature>
<feature type="compositionally biased region" description="Basic and acidic residues" evidence="1">
    <location>
        <begin position="1"/>
        <end position="10"/>
    </location>
</feature>
<reference evidence="2" key="1">
    <citation type="journal article" date="2021" name="Mol. Ecol. Resour.">
        <title>Apolygus lucorum genome provides insights into omnivorousness and mesophyll feeding.</title>
        <authorList>
            <person name="Liu Y."/>
            <person name="Liu H."/>
            <person name="Wang H."/>
            <person name="Huang T."/>
            <person name="Liu B."/>
            <person name="Yang B."/>
            <person name="Yin L."/>
            <person name="Li B."/>
            <person name="Zhang Y."/>
            <person name="Zhang S."/>
            <person name="Jiang F."/>
            <person name="Zhang X."/>
            <person name="Ren Y."/>
            <person name="Wang B."/>
            <person name="Wang S."/>
            <person name="Lu Y."/>
            <person name="Wu K."/>
            <person name="Fan W."/>
            <person name="Wang G."/>
        </authorList>
    </citation>
    <scope>NUCLEOTIDE SEQUENCE</scope>
    <source>
        <strain evidence="2">12Hb</strain>
    </source>
</reference>
<feature type="compositionally biased region" description="Low complexity" evidence="1">
    <location>
        <begin position="248"/>
        <end position="258"/>
    </location>
</feature>
<accession>A0A8S9Y3R0</accession>
<feature type="compositionally biased region" description="Basic and acidic residues" evidence="1">
    <location>
        <begin position="471"/>
        <end position="481"/>
    </location>
</feature>
<dbReference type="EMBL" id="WIXP02000001">
    <property type="protein sequence ID" value="KAF6215877.1"/>
    <property type="molecule type" value="Genomic_DNA"/>
</dbReference>
<feature type="compositionally biased region" description="Basic and acidic residues" evidence="1">
    <location>
        <begin position="69"/>
        <end position="80"/>
    </location>
</feature>
<feature type="compositionally biased region" description="Acidic residues" evidence="1">
    <location>
        <begin position="85"/>
        <end position="95"/>
    </location>
</feature>
<protein>
    <submittedName>
        <fullName evidence="2">Uncharacterized protein</fullName>
    </submittedName>
</protein>
<feature type="compositionally biased region" description="Polar residues" evidence="1">
    <location>
        <begin position="280"/>
        <end position="308"/>
    </location>
</feature>
<feature type="compositionally biased region" description="Low complexity" evidence="1">
    <location>
        <begin position="402"/>
        <end position="417"/>
    </location>
</feature>
<keyword evidence="3" id="KW-1185">Reference proteome</keyword>
<dbReference type="AlphaFoldDB" id="A0A8S9Y3R0"/>
<feature type="region of interest" description="Disordered" evidence="1">
    <location>
        <begin position="349"/>
        <end position="501"/>
    </location>
</feature>
<feature type="compositionally biased region" description="Basic and acidic residues" evidence="1">
    <location>
        <begin position="42"/>
        <end position="54"/>
    </location>
</feature>
<name>A0A8S9Y3R0_APOLU</name>
<feature type="region of interest" description="Disordered" evidence="1">
    <location>
        <begin position="193"/>
        <end position="309"/>
    </location>
</feature>
<evidence type="ECO:0000256" key="1">
    <source>
        <dbReference type="SAM" id="MobiDB-lite"/>
    </source>
</evidence>
<evidence type="ECO:0000313" key="3">
    <source>
        <dbReference type="Proteomes" id="UP000466442"/>
    </source>
</evidence>